<proteinExistence type="predicted"/>
<dbReference type="AlphaFoldDB" id="A0A1X7UJI9"/>
<dbReference type="InterPro" id="IPR051055">
    <property type="entry name" value="PIF1_helicase"/>
</dbReference>
<evidence type="ECO:0008006" key="2">
    <source>
        <dbReference type="Google" id="ProtNLM"/>
    </source>
</evidence>
<accession>A0A1X7UJI9</accession>
<dbReference type="PANTHER" id="PTHR47642">
    <property type="entry name" value="ATP-DEPENDENT DNA HELICASE"/>
    <property type="match status" value="1"/>
</dbReference>
<reference evidence="1" key="1">
    <citation type="submission" date="2017-05" db="UniProtKB">
        <authorList>
            <consortium name="EnsemblMetazoa"/>
        </authorList>
    </citation>
    <scope>IDENTIFICATION</scope>
</reference>
<protein>
    <recommendedName>
        <fullName evidence="2">ATP-dependent DNA helicase</fullName>
    </recommendedName>
</protein>
<dbReference type="InterPro" id="IPR027417">
    <property type="entry name" value="P-loop_NTPase"/>
</dbReference>
<dbReference type="EnsemblMetazoa" id="Aqu2.1.28135_001">
    <property type="protein sequence ID" value="Aqu2.1.28135_001"/>
    <property type="gene ID" value="Aqu2.1.28135"/>
</dbReference>
<dbReference type="SUPFAM" id="SSF52540">
    <property type="entry name" value="P-loop containing nucleoside triphosphate hydrolases"/>
    <property type="match status" value="1"/>
</dbReference>
<organism evidence="1">
    <name type="scientific">Amphimedon queenslandica</name>
    <name type="common">Sponge</name>
    <dbReference type="NCBI Taxonomy" id="400682"/>
    <lineage>
        <taxon>Eukaryota</taxon>
        <taxon>Metazoa</taxon>
        <taxon>Porifera</taxon>
        <taxon>Demospongiae</taxon>
        <taxon>Heteroscleromorpha</taxon>
        <taxon>Haplosclerida</taxon>
        <taxon>Niphatidae</taxon>
        <taxon>Amphimedon</taxon>
    </lineage>
</organism>
<dbReference type="PANTHER" id="PTHR47642:SF5">
    <property type="entry name" value="ATP-DEPENDENT DNA HELICASE"/>
    <property type="match status" value="1"/>
</dbReference>
<dbReference type="InParanoid" id="A0A1X7UJI9"/>
<sequence length="77" mass="8690">MLRRNIHVKAGLVNGAIGTVIGIYATTISIKFDHIDVPCYIKRVASTFMLSQNLYIHRKQFPIVLSYAMTIHKCQGL</sequence>
<name>A0A1X7UJI9_AMPQE</name>
<evidence type="ECO:0000313" key="1">
    <source>
        <dbReference type="EnsemblMetazoa" id="Aqu2.1.28135_001"/>
    </source>
</evidence>